<dbReference type="PANTHER" id="PTHR12419">
    <property type="entry name" value="OTU DOMAIN CONTAINING PROTEIN"/>
    <property type="match status" value="1"/>
</dbReference>
<evidence type="ECO:0000313" key="3">
    <source>
        <dbReference type="Proteomes" id="UP000289152"/>
    </source>
</evidence>
<dbReference type="InParanoid" id="A0A4Q1BGC5"/>
<evidence type="ECO:0000313" key="2">
    <source>
        <dbReference type="EMBL" id="RXK36471.1"/>
    </source>
</evidence>
<proteinExistence type="predicted"/>
<accession>A0A4Q1BGC5</accession>
<dbReference type="Pfam" id="PF02338">
    <property type="entry name" value="OTU"/>
    <property type="match status" value="1"/>
</dbReference>
<comment type="caution">
    <text evidence="2">The sequence shown here is derived from an EMBL/GenBank/DDBJ whole genome shotgun (WGS) entry which is preliminary data.</text>
</comment>
<sequence length="115" mass="13349">MAFGGINTTHKTVRRAAISWARKNRDFLEPFMEDEDGLDGYLHEMAQLGTWGDHIMLEALCRTYKVAVAVLKKTENGELVWIKVGEFGPETRFIPLYLQEEHYENLVSLEDVYQR</sequence>
<gene>
    <name evidence="2" type="ORF">M231_06255</name>
</gene>
<dbReference type="VEuPathDB" id="FungiDB:TREMEDRAFT_65034"/>
<dbReference type="InterPro" id="IPR038765">
    <property type="entry name" value="Papain-like_cys_pep_sf"/>
</dbReference>
<dbReference type="CDD" id="cd22758">
    <property type="entry name" value="OTU_232R-like"/>
    <property type="match status" value="1"/>
</dbReference>
<dbReference type="EMBL" id="SDIL01000096">
    <property type="protein sequence ID" value="RXK36471.1"/>
    <property type="molecule type" value="Genomic_DNA"/>
</dbReference>
<keyword evidence="3" id="KW-1185">Reference proteome</keyword>
<dbReference type="AlphaFoldDB" id="A0A4Q1BGC5"/>
<organism evidence="2 3">
    <name type="scientific">Tremella mesenterica</name>
    <name type="common">Jelly fungus</name>
    <dbReference type="NCBI Taxonomy" id="5217"/>
    <lineage>
        <taxon>Eukaryota</taxon>
        <taxon>Fungi</taxon>
        <taxon>Dikarya</taxon>
        <taxon>Basidiomycota</taxon>
        <taxon>Agaricomycotina</taxon>
        <taxon>Tremellomycetes</taxon>
        <taxon>Tremellales</taxon>
        <taxon>Tremellaceae</taxon>
        <taxon>Tremella</taxon>
    </lineage>
</organism>
<dbReference type="Gene3D" id="3.90.70.80">
    <property type="match status" value="1"/>
</dbReference>
<protein>
    <recommendedName>
        <fullName evidence="1">OTU domain-containing protein</fullName>
    </recommendedName>
</protein>
<reference evidence="2 3" key="1">
    <citation type="submission" date="2016-06" db="EMBL/GenBank/DDBJ databases">
        <title>Evolution of pathogenesis and genome organization in the Tremellales.</title>
        <authorList>
            <person name="Cuomo C."/>
            <person name="Litvintseva A."/>
            <person name="Heitman J."/>
            <person name="Chen Y."/>
            <person name="Sun S."/>
            <person name="Springer D."/>
            <person name="Dromer F."/>
            <person name="Young S."/>
            <person name="Zeng Q."/>
            <person name="Chapman S."/>
            <person name="Gujja S."/>
            <person name="Saif S."/>
            <person name="Birren B."/>
        </authorList>
    </citation>
    <scope>NUCLEOTIDE SEQUENCE [LARGE SCALE GENOMIC DNA]</scope>
    <source>
        <strain evidence="2 3">ATCC 28783</strain>
    </source>
</reference>
<name>A0A4Q1BGC5_TREME</name>
<dbReference type="PROSITE" id="PS50802">
    <property type="entry name" value="OTU"/>
    <property type="match status" value="1"/>
</dbReference>
<dbReference type="GO" id="GO:0016579">
    <property type="term" value="P:protein deubiquitination"/>
    <property type="evidence" value="ECO:0007669"/>
    <property type="project" value="TreeGrafter"/>
</dbReference>
<dbReference type="Proteomes" id="UP000289152">
    <property type="component" value="Unassembled WGS sequence"/>
</dbReference>
<dbReference type="InterPro" id="IPR003323">
    <property type="entry name" value="OTU_dom"/>
</dbReference>
<dbReference type="OrthoDB" id="2564822at2759"/>
<dbReference type="GO" id="GO:0004843">
    <property type="term" value="F:cysteine-type deubiquitinase activity"/>
    <property type="evidence" value="ECO:0007669"/>
    <property type="project" value="TreeGrafter"/>
</dbReference>
<dbReference type="SUPFAM" id="SSF54001">
    <property type="entry name" value="Cysteine proteinases"/>
    <property type="match status" value="1"/>
</dbReference>
<evidence type="ECO:0000259" key="1">
    <source>
        <dbReference type="PROSITE" id="PS50802"/>
    </source>
</evidence>
<dbReference type="InterPro" id="IPR050704">
    <property type="entry name" value="Peptidase_C85-like"/>
</dbReference>
<feature type="domain" description="OTU" evidence="1">
    <location>
        <begin position="1"/>
        <end position="109"/>
    </location>
</feature>